<name>A0ACB7T5Q3_HYAAI</name>
<proteinExistence type="predicted"/>
<evidence type="ECO:0000313" key="1">
    <source>
        <dbReference type="EMBL" id="KAH6941463.1"/>
    </source>
</evidence>
<reference evidence="1" key="1">
    <citation type="submission" date="2020-05" db="EMBL/GenBank/DDBJ databases">
        <title>Large-scale comparative analyses of tick genomes elucidate their genetic diversity and vector capacities.</title>
        <authorList>
            <person name="Jia N."/>
            <person name="Wang J."/>
            <person name="Shi W."/>
            <person name="Du L."/>
            <person name="Sun Y."/>
            <person name="Zhan W."/>
            <person name="Jiang J."/>
            <person name="Wang Q."/>
            <person name="Zhang B."/>
            <person name="Ji P."/>
            <person name="Sakyi L.B."/>
            <person name="Cui X."/>
            <person name="Yuan T."/>
            <person name="Jiang B."/>
            <person name="Yang W."/>
            <person name="Lam T.T.-Y."/>
            <person name="Chang Q."/>
            <person name="Ding S."/>
            <person name="Wang X."/>
            <person name="Zhu J."/>
            <person name="Ruan X."/>
            <person name="Zhao L."/>
            <person name="Wei J."/>
            <person name="Que T."/>
            <person name="Du C."/>
            <person name="Cheng J."/>
            <person name="Dai P."/>
            <person name="Han X."/>
            <person name="Huang E."/>
            <person name="Gao Y."/>
            <person name="Liu J."/>
            <person name="Shao H."/>
            <person name="Ye R."/>
            <person name="Li L."/>
            <person name="Wei W."/>
            <person name="Wang X."/>
            <person name="Wang C."/>
            <person name="Yang T."/>
            <person name="Huo Q."/>
            <person name="Li W."/>
            <person name="Guo W."/>
            <person name="Chen H."/>
            <person name="Zhou L."/>
            <person name="Ni X."/>
            <person name="Tian J."/>
            <person name="Zhou Y."/>
            <person name="Sheng Y."/>
            <person name="Liu T."/>
            <person name="Pan Y."/>
            <person name="Xia L."/>
            <person name="Li J."/>
            <person name="Zhao F."/>
            <person name="Cao W."/>
        </authorList>
    </citation>
    <scope>NUCLEOTIDE SEQUENCE</scope>
    <source>
        <strain evidence="1">Hyas-2018</strain>
    </source>
</reference>
<gene>
    <name evidence="1" type="ORF">HPB50_018221</name>
</gene>
<accession>A0ACB7T5Q3</accession>
<comment type="caution">
    <text evidence="1">The sequence shown here is derived from an EMBL/GenBank/DDBJ whole genome shotgun (WGS) entry which is preliminary data.</text>
</comment>
<dbReference type="EMBL" id="CM023491">
    <property type="protein sequence ID" value="KAH6941463.1"/>
    <property type="molecule type" value="Genomic_DNA"/>
</dbReference>
<dbReference type="Proteomes" id="UP000821845">
    <property type="component" value="Chromosome 11"/>
</dbReference>
<keyword evidence="2" id="KW-1185">Reference proteome</keyword>
<sequence>MQALLGAQASSFHDVLLKELFIQHLPPMVQMALTRASELNLSSLAALADNIYEITPSQLIVPGTSFETRTSTALAATLPASLSSRPNISSSRQDINDLRADIQRLTDLIDPGLVNWDIFVRSLEPLLGKTKNRQSGECAFQSEVPGTNLLTILTGPPHKHPTIWRRRLLLTGRSCQATFAPPPYGPGAAERLLFVPSMRPARTDTPSSAAAPRLISAPSVDGHLRRSGEKKRCLLMVNAEDAELQSWGPA</sequence>
<organism evidence="1 2">
    <name type="scientific">Hyalomma asiaticum</name>
    <name type="common">Tick</name>
    <dbReference type="NCBI Taxonomy" id="266040"/>
    <lineage>
        <taxon>Eukaryota</taxon>
        <taxon>Metazoa</taxon>
        <taxon>Ecdysozoa</taxon>
        <taxon>Arthropoda</taxon>
        <taxon>Chelicerata</taxon>
        <taxon>Arachnida</taxon>
        <taxon>Acari</taxon>
        <taxon>Parasitiformes</taxon>
        <taxon>Ixodida</taxon>
        <taxon>Ixodoidea</taxon>
        <taxon>Ixodidae</taxon>
        <taxon>Hyalomminae</taxon>
        <taxon>Hyalomma</taxon>
    </lineage>
</organism>
<protein>
    <submittedName>
        <fullName evidence="1">Uncharacterized protein</fullName>
    </submittedName>
</protein>
<evidence type="ECO:0000313" key="2">
    <source>
        <dbReference type="Proteomes" id="UP000821845"/>
    </source>
</evidence>